<gene>
    <name evidence="9" type="ORF">LADA_0F14356G</name>
</gene>
<dbReference type="OrthoDB" id="2595934at2759"/>
<dbReference type="InterPro" id="IPR001138">
    <property type="entry name" value="Zn2Cys6_DnaBD"/>
</dbReference>
<feature type="domain" description="Zn(2)-C6 fungal-type" evidence="8">
    <location>
        <begin position="25"/>
        <end position="59"/>
    </location>
</feature>
<dbReference type="GO" id="GO:0008270">
    <property type="term" value="F:zinc ion binding"/>
    <property type="evidence" value="ECO:0007669"/>
    <property type="project" value="InterPro"/>
</dbReference>
<dbReference type="PROSITE" id="PS00463">
    <property type="entry name" value="ZN2_CY6_FUNGAL_1"/>
    <property type="match status" value="1"/>
</dbReference>
<dbReference type="InterPro" id="IPR051089">
    <property type="entry name" value="prtT"/>
</dbReference>
<dbReference type="SUPFAM" id="SSF57701">
    <property type="entry name" value="Zn2/Cys6 DNA-binding domain"/>
    <property type="match status" value="1"/>
</dbReference>
<dbReference type="Proteomes" id="UP000190274">
    <property type="component" value="Chromosome F"/>
</dbReference>
<keyword evidence="6" id="KW-0804">Transcription</keyword>
<comment type="subcellular location">
    <subcellularLocation>
        <location evidence="1">Nucleus</location>
    </subcellularLocation>
</comment>
<dbReference type="GO" id="GO:0005634">
    <property type="term" value="C:nucleus"/>
    <property type="evidence" value="ECO:0007669"/>
    <property type="project" value="UniProtKB-SubCell"/>
</dbReference>
<accession>A0A1G4JN55</accession>
<keyword evidence="10" id="KW-1185">Reference proteome</keyword>
<dbReference type="PANTHER" id="PTHR31845">
    <property type="entry name" value="FINGER DOMAIN PROTEIN, PUTATIVE-RELATED"/>
    <property type="match status" value="1"/>
</dbReference>
<dbReference type="AlphaFoldDB" id="A0A1G4JN55"/>
<dbReference type="Gene3D" id="4.10.240.10">
    <property type="entry name" value="Zn(2)-C6 fungal-type DNA-binding domain"/>
    <property type="match status" value="1"/>
</dbReference>
<evidence type="ECO:0000256" key="5">
    <source>
        <dbReference type="ARBA" id="ARBA00023125"/>
    </source>
</evidence>
<keyword evidence="5" id="KW-0238">DNA-binding</keyword>
<name>A0A1G4JN55_9SACH</name>
<keyword evidence="2" id="KW-0479">Metal-binding</keyword>
<evidence type="ECO:0000256" key="6">
    <source>
        <dbReference type="ARBA" id="ARBA00023163"/>
    </source>
</evidence>
<dbReference type="STRING" id="1266660.A0A1G4JN55"/>
<keyword evidence="4" id="KW-0805">Transcription regulation</keyword>
<evidence type="ECO:0000259" key="8">
    <source>
        <dbReference type="PROSITE" id="PS50048"/>
    </source>
</evidence>
<dbReference type="GO" id="GO:0000976">
    <property type="term" value="F:transcription cis-regulatory region binding"/>
    <property type="evidence" value="ECO:0007669"/>
    <property type="project" value="TreeGrafter"/>
</dbReference>
<dbReference type="PANTHER" id="PTHR31845:SF34">
    <property type="entry name" value="TRANSCRIPTIONAL ACTIVATOR OF PROTEASES PRTT"/>
    <property type="match status" value="1"/>
</dbReference>
<dbReference type="EMBL" id="LT598458">
    <property type="protein sequence ID" value="SCU92104.1"/>
    <property type="molecule type" value="Genomic_DNA"/>
</dbReference>
<evidence type="ECO:0000256" key="7">
    <source>
        <dbReference type="ARBA" id="ARBA00023242"/>
    </source>
</evidence>
<evidence type="ECO:0000313" key="9">
    <source>
        <dbReference type="EMBL" id="SCU92104.1"/>
    </source>
</evidence>
<dbReference type="SMART" id="SM00066">
    <property type="entry name" value="GAL4"/>
    <property type="match status" value="1"/>
</dbReference>
<evidence type="ECO:0000256" key="3">
    <source>
        <dbReference type="ARBA" id="ARBA00022833"/>
    </source>
</evidence>
<evidence type="ECO:0000256" key="2">
    <source>
        <dbReference type="ARBA" id="ARBA00022723"/>
    </source>
</evidence>
<proteinExistence type="predicted"/>
<protein>
    <submittedName>
        <fullName evidence="9">LADA_0F14356g1_1</fullName>
    </submittedName>
</protein>
<reference evidence="9 10" key="1">
    <citation type="submission" date="2016-03" db="EMBL/GenBank/DDBJ databases">
        <authorList>
            <person name="Devillers H."/>
        </authorList>
    </citation>
    <scope>NUCLEOTIDE SEQUENCE [LARGE SCALE GENOMIC DNA]</scope>
    <source>
        <strain evidence="9">CBS 10888</strain>
    </source>
</reference>
<dbReference type="PROSITE" id="PS50048">
    <property type="entry name" value="ZN2_CY6_FUNGAL_2"/>
    <property type="match status" value="1"/>
</dbReference>
<dbReference type="GO" id="GO:0000981">
    <property type="term" value="F:DNA-binding transcription factor activity, RNA polymerase II-specific"/>
    <property type="evidence" value="ECO:0007669"/>
    <property type="project" value="InterPro"/>
</dbReference>
<sequence length="730" mass="82455">MVNPATTKINKPRLPKKNGHRALKACDSCRRMKTRCIPSPIPEEAQCLRCDSLKLRCSFQDLWENNESGGEEVSAPIKVNTQRLSNSSKNGSRESAELTKRLLKSGYSPEHFAVHSKLLQNVNKNVSRILNILENQPSSTVVSEPSKAINFKAQDISTALRDAINSTAPSSSLPNGLEHLPSSVASTVNSRAQSPSINGPSAKYEHCHSTPYLTCPFTMMSQMVSHDNIPLPIRKLHEPSFMPPEAISDVVDMNLLTLDEVTCLVQCFRDGYGKWCSFPEIPSEKLVSKLRSSKSSLLLSTICVLALRYTTHYHDMKTRIYKNLLYKLRTDLELSLRIVPQTVEFVQAAVILSLYAYSLSSDIMSIDAWYISGIGLQQFLTLSLTGEQYRRGEARSTLGNLGFPGDMDSNVFDEDDSSDVQFQKLQLFRLWNHLCMVHITNCVLSGRMCIIDGVRADLCRRIVDFPKSTHYDGMMVAEISLQLILYNFVQQCSLSSSKDLEKLALSDAVQDELHTWYDEWKYLLSQPIYPGKQYADFALDYGHTIVLYIWCHKKYRTNKLASNQADIASQLTTSTNSVGDGYFPNALNAALPIKSILGSMSVHSQFKMLGHAHKSVEAMISDSFKNFRFLSDQLIFQCVQCSLTCLLVAHNLYYSDAGLLREEQLEQVLSDVKKFSLRLQKIREGELKSFWVEEVDLRIPSIILQYHKAIEASLQDNFSEYEIQVDDDYL</sequence>
<dbReference type="InterPro" id="IPR036864">
    <property type="entry name" value="Zn2-C6_fun-type_DNA-bd_sf"/>
</dbReference>
<dbReference type="CDD" id="cd00067">
    <property type="entry name" value="GAL4"/>
    <property type="match status" value="1"/>
</dbReference>
<evidence type="ECO:0000313" key="10">
    <source>
        <dbReference type="Proteomes" id="UP000190274"/>
    </source>
</evidence>
<keyword evidence="3" id="KW-0862">Zinc</keyword>
<evidence type="ECO:0000256" key="4">
    <source>
        <dbReference type="ARBA" id="ARBA00023015"/>
    </source>
</evidence>
<evidence type="ECO:0000256" key="1">
    <source>
        <dbReference type="ARBA" id="ARBA00004123"/>
    </source>
</evidence>
<keyword evidence="7" id="KW-0539">Nucleus</keyword>
<organism evidence="9 10">
    <name type="scientific">Lachancea dasiensis</name>
    <dbReference type="NCBI Taxonomy" id="1072105"/>
    <lineage>
        <taxon>Eukaryota</taxon>
        <taxon>Fungi</taxon>
        <taxon>Dikarya</taxon>
        <taxon>Ascomycota</taxon>
        <taxon>Saccharomycotina</taxon>
        <taxon>Saccharomycetes</taxon>
        <taxon>Saccharomycetales</taxon>
        <taxon>Saccharomycetaceae</taxon>
        <taxon>Lachancea</taxon>
    </lineage>
</organism>